<feature type="domain" description="Outer membrane protein beta-barrel" evidence="3">
    <location>
        <begin position="264"/>
        <end position="386"/>
    </location>
</feature>
<dbReference type="InterPro" id="IPR025665">
    <property type="entry name" value="Beta-barrel_OMP_2"/>
</dbReference>
<dbReference type="Proteomes" id="UP000318946">
    <property type="component" value="Chromosome"/>
</dbReference>
<organism evidence="4 5">
    <name type="scientific">Alistipes communis</name>
    <dbReference type="NCBI Taxonomy" id="2585118"/>
    <lineage>
        <taxon>Bacteria</taxon>
        <taxon>Pseudomonadati</taxon>
        <taxon>Bacteroidota</taxon>
        <taxon>Bacteroidia</taxon>
        <taxon>Bacteroidales</taxon>
        <taxon>Rikenellaceae</taxon>
        <taxon>Alistipes</taxon>
    </lineage>
</organism>
<feature type="transmembrane region" description="Helical" evidence="2">
    <location>
        <begin position="47"/>
        <end position="65"/>
    </location>
</feature>
<feature type="compositionally biased region" description="Low complexity" evidence="1">
    <location>
        <begin position="158"/>
        <end position="173"/>
    </location>
</feature>
<keyword evidence="2" id="KW-0472">Membrane</keyword>
<dbReference type="AlphaFoldDB" id="A0A4Y1WYH6"/>
<gene>
    <name evidence="4" type="ORF">A5CBH24_26190</name>
</gene>
<evidence type="ECO:0000256" key="1">
    <source>
        <dbReference type="SAM" id="MobiDB-lite"/>
    </source>
</evidence>
<dbReference type="InterPro" id="IPR011250">
    <property type="entry name" value="OMP/PagP_B-barrel"/>
</dbReference>
<sequence length="419" mass="45427">MEREERWIATVREKLRGADESLPEGGWEALERDLAAAGRRRRAFTPAWKKIAAVAAVVAIAVLIGETVVNQGVVDGDRQTTFFAGELTTADGQLLYDDEPLRNEALTALSEAPAPLVAKVRQALAESRPAAIVAADGSVQTLSGDALAEVRSSRSETEAAAPSDAEPSAAGEEAVAEEKEAQPAAKAAASRSSERTIARTLPGEAARRSFEPERVQRRTSVGLFAAGLPTAQQVSSGRATPLASASPSHVLSSSGIFRMKRGYDDYLYRHKQPLSFGISVRKEFGYGLSLESGLVYSLLRSDVRVSQNDESFSQTLHMLGIPLRVNWDFLSRGDWKLYLGAGGMVEKCLYAKFGSESVAEKELQWSLTANAGVQYDFTRRTALYFEPGVSYYLTETALRTARTVSPVNLSLQLGVRLTY</sequence>
<keyword evidence="5" id="KW-1185">Reference proteome</keyword>
<name>A0A4Y1WYH6_9BACT</name>
<accession>A0A4Y1WYH6</accession>
<reference evidence="5" key="1">
    <citation type="submission" date="2019-06" db="EMBL/GenBank/DDBJ databases">
        <title>Alistipes onderdonkii subsp. vulgaris subsp. nov., Alistipes dispar sp. nov. and Alistipes communis sp. nov., isolated from human faeces, and creation of Alistipes onderdonkii subsp. onderdonkii subsp. nov.</title>
        <authorList>
            <person name="Sakamoto M."/>
            <person name="Ikeyama N."/>
            <person name="Ogata Y."/>
            <person name="Suda W."/>
            <person name="Iino T."/>
            <person name="Hattori M."/>
            <person name="Ohkuma M."/>
        </authorList>
    </citation>
    <scope>NUCLEOTIDE SEQUENCE [LARGE SCALE GENOMIC DNA]</scope>
    <source>
        <strain evidence="5">5CBH24</strain>
    </source>
</reference>
<feature type="compositionally biased region" description="Low complexity" evidence="1">
    <location>
        <begin position="182"/>
        <end position="191"/>
    </location>
</feature>
<feature type="region of interest" description="Disordered" evidence="1">
    <location>
        <begin position="150"/>
        <end position="214"/>
    </location>
</feature>
<dbReference type="EMBL" id="AP019735">
    <property type="protein sequence ID" value="BBL05306.1"/>
    <property type="molecule type" value="Genomic_DNA"/>
</dbReference>
<evidence type="ECO:0000259" key="3">
    <source>
        <dbReference type="Pfam" id="PF13568"/>
    </source>
</evidence>
<keyword evidence="2" id="KW-0812">Transmembrane</keyword>
<proteinExistence type="predicted"/>
<feature type="compositionally biased region" description="Basic and acidic residues" evidence="1">
    <location>
        <begin position="205"/>
        <end position="214"/>
    </location>
</feature>
<dbReference type="SUPFAM" id="SSF56925">
    <property type="entry name" value="OMPA-like"/>
    <property type="match status" value="1"/>
</dbReference>
<dbReference type="KEGG" id="acou:A5CBH24_26190"/>
<dbReference type="Pfam" id="PF13568">
    <property type="entry name" value="OMP_b-brl_2"/>
    <property type="match status" value="1"/>
</dbReference>
<evidence type="ECO:0000313" key="4">
    <source>
        <dbReference type="EMBL" id="BBL05306.1"/>
    </source>
</evidence>
<protein>
    <recommendedName>
        <fullName evidence="3">Outer membrane protein beta-barrel domain-containing protein</fullName>
    </recommendedName>
</protein>
<evidence type="ECO:0000256" key="2">
    <source>
        <dbReference type="SAM" id="Phobius"/>
    </source>
</evidence>
<dbReference type="Gene3D" id="2.40.160.20">
    <property type="match status" value="1"/>
</dbReference>
<evidence type="ECO:0000313" key="5">
    <source>
        <dbReference type="Proteomes" id="UP000318946"/>
    </source>
</evidence>
<keyword evidence="2" id="KW-1133">Transmembrane helix</keyword>